<dbReference type="Proteomes" id="UP000535406">
    <property type="component" value="Unassembled WGS sequence"/>
</dbReference>
<proteinExistence type="predicted"/>
<name>A0A7W8DWT7_9HYPH</name>
<protein>
    <submittedName>
        <fullName evidence="2">Uncharacterized protein</fullName>
    </submittedName>
</protein>
<keyword evidence="3" id="KW-1185">Reference proteome</keyword>
<accession>A0A7W8DWT7</accession>
<evidence type="ECO:0000256" key="1">
    <source>
        <dbReference type="SAM" id="MobiDB-lite"/>
    </source>
</evidence>
<dbReference type="RefSeq" id="WP_246434380.1">
    <property type="nucleotide sequence ID" value="NZ_JACHIK010000026.1"/>
</dbReference>
<gene>
    <name evidence="2" type="ORF">HNQ66_004490</name>
</gene>
<comment type="caution">
    <text evidence="2">The sequence shown here is derived from an EMBL/GenBank/DDBJ whole genome shotgun (WGS) entry which is preliminary data.</text>
</comment>
<evidence type="ECO:0000313" key="2">
    <source>
        <dbReference type="EMBL" id="MBB5045062.1"/>
    </source>
</evidence>
<organism evidence="2 3">
    <name type="scientific">Shinella fusca</name>
    <dbReference type="NCBI Taxonomy" id="544480"/>
    <lineage>
        <taxon>Bacteria</taxon>
        <taxon>Pseudomonadati</taxon>
        <taxon>Pseudomonadota</taxon>
        <taxon>Alphaproteobacteria</taxon>
        <taxon>Hyphomicrobiales</taxon>
        <taxon>Rhizobiaceae</taxon>
        <taxon>Shinella</taxon>
    </lineage>
</organism>
<dbReference type="AlphaFoldDB" id="A0A7W8DWT7"/>
<feature type="region of interest" description="Disordered" evidence="1">
    <location>
        <begin position="1"/>
        <end position="25"/>
    </location>
</feature>
<dbReference type="EMBL" id="JACHIK010000026">
    <property type="protein sequence ID" value="MBB5045062.1"/>
    <property type="molecule type" value="Genomic_DNA"/>
</dbReference>
<sequence>MVKTAFGPRLLRGEKEGTSRASARPRPAAMPFIANVVAVIRMSNIDIELTGIEIQNDKAIREGAAMTANLHVSFPDEMHAE</sequence>
<evidence type="ECO:0000313" key="3">
    <source>
        <dbReference type="Proteomes" id="UP000535406"/>
    </source>
</evidence>
<reference evidence="2 3" key="1">
    <citation type="submission" date="2020-08" db="EMBL/GenBank/DDBJ databases">
        <title>Genomic Encyclopedia of Type Strains, Phase IV (KMG-IV): sequencing the most valuable type-strain genomes for metagenomic binning, comparative biology and taxonomic classification.</title>
        <authorList>
            <person name="Goeker M."/>
        </authorList>
    </citation>
    <scope>NUCLEOTIDE SEQUENCE [LARGE SCALE GENOMIC DNA]</scope>
    <source>
        <strain evidence="2 3">DSM 21319</strain>
    </source>
</reference>